<evidence type="ECO:0000313" key="15">
    <source>
        <dbReference type="Proteomes" id="UP000470200"/>
    </source>
</evidence>
<dbReference type="Proteomes" id="UP000470200">
    <property type="component" value="Unassembled WGS sequence"/>
</dbReference>
<feature type="domain" description="Phospholipase/carboxylesterase/thioesterase" evidence="4">
    <location>
        <begin position="52"/>
        <end position="252"/>
    </location>
</feature>
<dbReference type="EMBL" id="CYYI01000009">
    <property type="protein sequence ID" value="CUO01055.1"/>
    <property type="molecule type" value="Genomic_DNA"/>
</dbReference>
<feature type="region of interest" description="Disordered" evidence="3">
    <location>
        <begin position="1"/>
        <end position="20"/>
    </location>
</feature>
<dbReference type="EMBL" id="LNKD01000003">
    <property type="protein sequence ID" value="OSG85592.1"/>
    <property type="molecule type" value="Genomic_DNA"/>
</dbReference>
<dbReference type="PANTHER" id="PTHR10655:SF17">
    <property type="entry name" value="LYSOPHOSPHOLIPASE-LIKE PROTEIN 1"/>
    <property type="match status" value="1"/>
</dbReference>
<evidence type="ECO:0000313" key="13">
    <source>
        <dbReference type="Proteomes" id="UP000193664"/>
    </source>
</evidence>
<evidence type="ECO:0000313" key="10">
    <source>
        <dbReference type="EMBL" id="RHJ16390.1"/>
    </source>
</evidence>
<evidence type="ECO:0000313" key="5">
    <source>
        <dbReference type="EMBL" id="CUO01055.1"/>
    </source>
</evidence>
<evidence type="ECO:0000313" key="8">
    <source>
        <dbReference type="EMBL" id="OSG85592.1"/>
    </source>
</evidence>
<dbReference type="Proteomes" id="UP000193664">
    <property type="component" value="Unassembled WGS sequence"/>
</dbReference>
<name>A0A076JKF9_BIFAD</name>
<organism evidence="6 15">
    <name type="scientific">Bifidobacterium adolescentis</name>
    <dbReference type="NCBI Taxonomy" id="1680"/>
    <lineage>
        <taxon>Bacteria</taxon>
        <taxon>Bacillati</taxon>
        <taxon>Actinomycetota</taxon>
        <taxon>Actinomycetes</taxon>
        <taxon>Bifidobacteriales</taxon>
        <taxon>Bifidobacteriaceae</taxon>
        <taxon>Bifidobacterium</taxon>
    </lineage>
</organism>
<dbReference type="EMBL" id="LNKF01000013">
    <property type="protein sequence ID" value="OSG91066.1"/>
    <property type="molecule type" value="Genomic_DNA"/>
</dbReference>
<reference evidence="7" key="5">
    <citation type="submission" date="2022-06" db="EMBL/GenBank/DDBJ databases">
        <title>Isolation of gut microbiota from human fecal samples.</title>
        <authorList>
            <person name="Pamer E.G."/>
            <person name="Barat B."/>
            <person name="Waligurski E."/>
            <person name="Medina S."/>
            <person name="Paddock L."/>
            <person name="Mostad J."/>
        </authorList>
    </citation>
    <scope>NUCLEOTIDE SEQUENCE</scope>
    <source>
        <strain evidence="7">SL.1.01</strain>
    </source>
</reference>
<dbReference type="PATRIC" id="fig|1680.5.peg.1766"/>
<dbReference type="PANTHER" id="PTHR10655">
    <property type="entry name" value="LYSOPHOSPHOLIPASE-RELATED"/>
    <property type="match status" value="1"/>
</dbReference>
<dbReference type="EMBL" id="QRLP01000009">
    <property type="protein sequence ID" value="RHJ16390.1"/>
    <property type="molecule type" value="Genomic_DNA"/>
</dbReference>
<dbReference type="eggNOG" id="COG0400">
    <property type="taxonomic scope" value="Bacteria"/>
</dbReference>
<evidence type="ECO:0000313" key="9">
    <source>
        <dbReference type="EMBL" id="OSG91066.1"/>
    </source>
</evidence>
<reference evidence="5 11" key="1">
    <citation type="submission" date="2015-09" db="EMBL/GenBank/DDBJ databases">
        <authorList>
            <consortium name="Pathogen Informatics"/>
        </authorList>
    </citation>
    <scope>NUCLEOTIDE SEQUENCE [LARGE SCALE GENOMIC DNA]</scope>
    <source>
        <strain evidence="5 11">2789STDY5608824</strain>
    </source>
</reference>
<dbReference type="RefSeq" id="WP_003806516.1">
    <property type="nucleotide sequence ID" value="NZ_CACRSR010000006.1"/>
</dbReference>
<dbReference type="SUPFAM" id="SSF53474">
    <property type="entry name" value="alpha/beta-Hydrolases"/>
    <property type="match status" value="1"/>
</dbReference>
<keyword evidence="2 7" id="KW-0378">Hydrolase</keyword>
<evidence type="ECO:0000313" key="14">
    <source>
        <dbReference type="Proteomes" id="UP000284589"/>
    </source>
</evidence>
<reference evidence="6 15" key="4">
    <citation type="journal article" date="2019" name="Nat. Med.">
        <title>A library of human gut bacterial isolates paired with longitudinal multiomics data enables mechanistic microbiome research.</title>
        <authorList>
            <person name="Poyet M."/>
            <person name="Groussin M."/>
            <person name="Gibbons S.M."/>
            <person name="Avila-Pacheco J."/>
            <person name="Jiang X."/>
            <person name="Kearney S.M."/>
            <person name="Perrotta A.R."/>
            <person name="Berdy B."/>
            <person name="Zhao S."/>
            <person name="Lieberman T.D."/>
            <person name="Swanson P.K."/>
            <person name="Smith M."/>
            <person name="Roesemann S."/>
            <person name="Alexander J.E."/>
            <person name="Rich S.A."/>
            <person name="Livny J."/>
            <person name="Vlamakis H."/>
            <person name="Clish C."/>
            <person name="Bullock K."/>
            <person name="Deik A."/>
            <person name="Scott J."/>
            <person name="Pierce K.A."/>
            <person name="Xavier R.J."/>
            <person name="Alm E.J."/>
        </authorList>
    </citation>
    <scope>NUCLEOTIDE SEQUENCE [LARGE SCALE GENOMIC DNA]</scope>
    <source>
        <strain evidence="6 15">BIOML-A105</strain>
    </source>
</reference>
<dbReference type="EMBL" id="JANFYM010000014">
    <property type="protein sequence ID" value="MCQ4793777.1"/>
    <property type="molecule type" value="Genomic_DNA"/>
</dbReference>
<dbReference type="InterPro" id="IPR003140">
    <property type="entry name" value="PLipase/COase/thioEstase"/>
</dbReference>
<dbReference type="InterPro" id="IPR050565">
    <property type="entry name" value="LYPA1-2/EST-like"/>
</dbReference>
<dbReference type="Gene3D" id="3.40.50.1820">
    <property type="entry name" value="alpha/beta hydrolase"/>
    <property type="match status" value="1"/>
</dbReference>
<accession>A0A076JKF9</accession>
<protein>
    <submittedName>
        <fullName evidence="7">Alpha/beta hydrolase-fold protein</fullName>
    </submittedName>
    <submittedName>
        <fullName evidence="5 6">Esterase</fullName>
    </submittedName>
</protein>
<dbReference type="EMBL" id="WDIP01000014">
    <property type="protein sequence ID" value="KAB5882939.1"/>
    <property type="molecule type" value="Genomic_DNA"/>
</dbReference>
<dbReference type="Proteomes" id="UP000095647">
    <property type="component" value="Unassembled WGS sequence"/>
</dbReference>
<evidence type="ECO:0000256" key="3">
    <source>
        <dbReference type="SAM" id="MobiDB-lite"/>
    </source>
</evidence>
<dbReference type="AlphaFoldDB" id="A0A076JKF9"/>
<evidence type="ECO:0000313" key="12">
    <source>
        <dbReference type="Proteomes" id="UP000193377"/>
    </source>
</evidence>
<evidence type="ECO:0000313" key="6">
    <source>
        <dbReference type="EMBL" id="KAB5882939.1"/>
    </source>
</evidence>
<comment type="similarity">
    <text evidence="1">Belongs to the AB hydrolase superfamily. AB hydrolase 2 family.</text>
</comment>
<sequence length="260" mass="28402">MSDAIEHEIPQTADNSNKTELIGRESDVVPGRFGEPLQVTHVQYSRGGGNATPKRPLFLCLHGWGSNEADLADMMRYIAPYNDYASLRAPLTLQAAGTFTPGAYSWFHDCVPSGEDLDRDAFAASMAIDDWVSQNVPEDRAVVPIGFSQGGLLAIHLLRMHPERYRASISLSGFLAPGLVRGTAPADDRIAPLNIPTFFGYGNSDTVIAKPELFAMSAWLDEHTFLTAKSYRGLDHSVSLDEFSDLRGWLAVHDIAPGIL</sequence>
<evidence type="ECO:0000313" key="7">
    <source>
        <dbReference type="EMBL" id="MCQ4793777.1"/>
    </source>
</evidence>
<dbReference type="GO" id="GO:0016787">
    <property type="term" value="F:hydrolase activity"/>
    <property type="evidence" value="ECO:0007669"/>
    <property type="project" value="UniProtKB-KW"/>
</dbReference>
<dbReference type="Pfam" id="PF02230">
    <property type="entry name" value="Abhydrolase_2"/>
    <property type="match status" value="1"/>
</dbReference>
<evidence type="ECO:0000256" key="1">
    <source>
        <dbReference type="ARBA" id="ARBA00006499"/>
    </source>
</evidence>
<evidence type="ECO:0000259" key="4">
    <source>
        <dbReference type="Pfam" id="PF02230"/>
    </source>
</evidence>
<dbReference type="Proteomes" id="UP000193377">
    <property type="component" value="Unassembled WGS sequence"/>
</dbReference>
<gene>
    <name evidence="9" type="ORF">AD0028_1804</name>
    <name evidence="8" type="ORF">B0487_1788</name>
    <name evidence="10" type="ORF">DW139_09060</name>
    <name evidence="5" type="ORF">ERS852382_01882</name>
    <name evidence="6" type="ORF">GA629_09935</name>
    <name evidence="7" type="ORF">NE692_09985</name>
</gene>
<evidence type="ECO:0000313" key="11">
    <source>
        <dbReference type="Proteomes" id="UP000095647"/>
    </source>
</evidence>
<dbReference type="Proteomes" id="UP000284589">
    <property type="component" value="Unassembled WGS sequence"/>
</dbReference>
<evidence type="ECO:0000256" key="2">
    <source>
        <dbReference type="ARBA" id="ARBA00022801"/>
    </source>
</evidence>
<dbReference type="Proteomes" id="UP001206013">
    <property type="component" value="Unassembled WGS sequence"/>
</dbReference>
<proteinExistence type="inferred from homology"/>
<reference evidence="10 14" key="3">
    <citation type="submission" date="2018-08" db="EMBL/GenBank/DDBJ databases">
        <title>A genome reference for cultivated species of the human gut microbiota.</title>
        <authorList>
            <person name="Zou Y."/>
            <person name="Xue W."/>
            <person name="Luo G."/>
        </authorList>
    </citation>
    <scope>NUCLEOTIDE SEQUENCE [LARGE SCALE GENOMIC DNA]</scope>
    <source>
        <strain evidence="10 14">AM12-20</strain>
    </source>
</reference>
<dbReference type="InterPro" id="IPR029058">
    <property type="entry name" value="AB_hydrolase_fold"/>
</dbReference>
<dbReference type="KEGG" id="badl:BADO_1685"/>
<dbReference type="KEGG" id="bado:BBMN23_1753"/>
<reference evidence="12 13" key="2">
    <citation type="journal article" date="2016" name="Sci. Rep.">
        <title>Evaluation of genetic diversity among strains of the human gut commensal Bifidobacterium adolescentis.</title>
        <authorList>
            <person name="Duranti S."/>
            <person name="Milani C."/>
            <person name="Lugli G.A."/>
            <person name="Mancabelli L."/>
            <person name="Turroni F."/>
            <person name="Ferrario C."/>
            <person name="Mangifesta M."/>
            <person name="Viappiani A."/>
            <person name="Sanchez B."/>
            <person name="Margolles A."/>
            <person name="van Sinderen D."/>
            <person name="Ventura M."/>
        </authorList>
    </citation>
    <scope>NUCLEOTIDE SEQUENCE [LARGE SCALE GENOMIC DNA]</scope>
    <source>
        <strain evidence="8 12">487B</strain>
        <strain evidence="9 13">AD2-8</strain>
    </source>
</reference>